<dbReference type="GeneID" id="36843799"/>
<sequence length="202" mass="21602">MQVIRWHATQERVDRQSRNSTSSTPTPLTTMPSAGPLSTSFADALVPAAAPHDHSRLPTHTESAPTAHFARRPEPPVMSLLSAPPLPVPTAPSLPAVDEPCPGSPQLPAHNPFSFLSTTSMTASLSLDDLAAREERRAAQRRRRGDVDRVLQIFDEVDAHFASLQDLAHQRASATTTTATATTTPRTTATPAPFDSPSTTST</sequence>
<protein>
    <submittedName>
        <fullName evidence="2">Uncharacterized protein</fullName>
    </submittedName>
</protein>
<dbReference type="KEGG" id="vg:36843799"/>
<feature type="compositionally biased region" description="Low complexity" evidence="1">
    <location>
        <begin position="174"/>
        <end position="193"/>
    </location>
</feature>
<evidence type="ECO:0000256" key="1">
    <source>
        <dbReference type="SAM" id="MobiDB-lite"/>
    </source>
</evidence>
<feature type="region of interest" description="Disordered" evidence="1">
    <location>
        <begin position="174"/>
        <end position="202"/>
    </location>
</feature>
<name>A0A2U7U886_9VIRU</name>
<reference evidence="2" key="1">
    <citation type="journal article" date="2018" name="Nat. Commun.">
        <title>Diversity and evolution of the emerging Pandoraviridae family.</title>
        <authorList>
            <person name="Legendre M."/>
            <person name="Fabre E."/>
            <person name="Poirot O."/>
            <person name="Jeudy S."/>
            <person name="Lartigue A."/>
            <person name="Alempic J.M."/>
            <person name="Beucher L."/>
            <person name="Philippe N."/>
            <person name="Bertaux L."/>
            <person name="Christo-Foroux E."/>
            <person name="Labadie K."/>
            <person name="Coute Y."/>
            <person name="Abergel C."/>
            <person name="Claverie J.M."/>
        </authorList>
    </citation>
    <scope>NUCLEOTIDE SEQUENCE [LARGE SCALE GENOMIC DNA]</scope>
    <source>
        <strain evidence="2">Quercus</strain>
    </source>
</reference>
<proteinExistence type="predicted"/>
<feature type="region of interest" description="Disordered" evidence="1">
    <location>
        <begin position="1"/>
        <end position="42"/>
    </location>
</feature>
<dbReference type="EMBL" id="MG011689">
    <property type="protein sequence ID" value="AVK74658.1"/>
    <property type="molecule type" value="Genomic_DNA"/>
</dbReference>
<dbReference type="RefSeq" id="YP_009482927.1">
    <property type="nucleotide sequence ID" value="NC_037667.1"/>
</dbReference>
<evidence type="ECO:0000313" key="2">
    <source>
        <dbReference type="EMBL" id="AVK74658.1"/>
    </source>
</evidence>
<gene>
    <name evidence="2" type="ORF">pqer_cds_236</name>
</gene>
<feature type="compositionally biased region" description="Basic and acidic residues" evidence="1">
    <location>
        <begin position="8"/>
        <end position="17"/>
    </location>
</feature>
<accession>A0A2U7U886</accession>
<dbReference type="Proteomes" id="UP000248852">
    <property type="component" value="Segment"/>
</dbReference>
<feature type="compositionally biased region" description="Low complexity" evidence="1">
    <location>
        <begin position="18"/>
        <end position="33"/>
    </location>
</feature>
<organism evidence="2">
    <name type="scientific">Pandoravirus quercus</name>
    <dbReference type="NCBI Taxonomy" id="2107709"/>
    <lineage>
        <taxon>Viruses</taxon>
        <taxon>Pandoravirus</taxon>
    </lineage>
</organism>